<evidence type="ECO:0008006" key="5">
    <source>
        <dbReference type="Google" id="ProtNLM"/>
    </source>
</evidence>
<dbReference type="GO" id="GO:0006275">
    <property type="term" value="P:regulation of DNA replication"/>
    <property type="evidence" value="ECO:0007669"/>
    <property type="project" value="InterPro"/>
</dbReference>
<accession>A0AAW1CY68</accession>
<dbReference type="InterPro" id="IPR022786">
    <property type="entry name" value="Geminin/Multicilin"/>
</dbReference>
<evidence type="ECO:0000256" key="2">
    <source>
        <dbReference type="SAM" id="Phobius"/>
    </source>
</evidence>
<dbReference type="SUPFAM" id="SSF111469">
    <property type="entry name" value="Geminin coiled-coil domain"/>
    <property type="match status" value="1"/>
</dbReference>
<evidence type="ECO:0000313" key="4">
    <source>
        <dbReference type="Proteomes" id="UP001461498"/>
    </source>
</evidence>
<evidence type="ECO:0000313" key="3">
    <source>
        <dbReference type="EMBL" id="KAK9503758.1"/>
    </source>
</evidence>
<protein>
    <recommendedName>
        <fullName evidence="5">Geminin</fullName>
    </recommendedName>
</protein>
<keyword evidence="2" id="KW-0472">Membrane</keyword>
<dbReference type="AlphaFoldDB" id="A0AAW1CY68"/>
<keyword evidence="2" id="KW-1133">Transmembrane helix</keyword>
<gene>
    <name evidence="3" type="ORF">O3M35_010249</name>
</gene>
<dbReference type="EMBL" id="JAPXFL010000007">
    <property type="protein sequence ID" value="KAK9503758.1"/>
    <property type="molecule type" value="Genomic_DNA"/>
</dbReference>
<name>A0AAW1CY68_9HEMI</name>
<organism evidence="3 4">
    <name type="scientific">Rhynocoris fuscipes</name>
    <dbReference type="NCBI Taxonomy" id="488301"/>
    <lineage>
        <taxon>Eukaryota</taxon>
        <taxon>Metazoa</taxon>
        <taxon>Ecdysozoa</taxon>
        <taxon>Arthropoda</taxon>
        <taxon>Hexapoda</taxon>
        <taxon>Insecta</taxon>
        <taxon>Pterygota</taxon>
        <taxon>Neoptera</taxon>
        <taxon>Paraneoptera</taxon>
        <taxon>Hemiptera</taxon>
        <taxon>Heteroptera</taxon>
        <taxon>Panheteroptera</taxon>
        <taxon>Cimicomorpha</taxon>
        <taxon>Reduviidae</taxon>
        <taxon>Harpactorinae</taxon>
        <taxon>Harpactorini</taxon>
        <taxon>Rhynocoris</taxon>
    </lineage>
</organism>
<keyword evidence="4" id="KW-1185">Reference proteome</keyword>
<dbReference type="Pfam" id="PF07412">
    <property type="entry name" value="Geminin"/>
    <property type="match status" value="1"/>
</dbReference>
<sequence>MKTELISTSVNFEESKSTLTDDKTLVKTSRRSLHPLQNSALDKENLVGAGRSSLFMTPNKGKINVISEGKSAKKLKISKSLDIKSSKASSDINNDEPGKEYYKILAERRRVALEEALKENEKLHARVKHLEEENEQCNILLNETRQLVETLTVSFINFFFFYYYLINHHTLHYTHAPITQPY</sequence>
<evidence type="ECO:0000256" key="1">
    <source>
        <dbReference type="SAM" id="Coils"/>
    </source>
</evidence>
<feature type="transmembrane region" description="Helical" evidence="2">
    <location>
        <begin position="147"/>
        <end position="165"/>
    </location>
</feature>
<keyword evidence="1" id="KW-0175">Coiled coil</keyword>
<keyword evidence="2" id="KW-0812">Transmembrane</keyword>
<dbReference type="Proteomes" id="UP001461498">
    <property type="component" value="Unassembled WGS sequence"/>
</dbReference>
<proteinExistence type="predicted"/>
<feature type="coiled-coil region" evidence="1">
    <location>
        <begin position="113"/>
        <end position="150"/>
    </location>
</feature>
<reference evidence="3 4" key="1">
    <citation type="submission" date="2022-12" db="EMBL/GenBank/DDBJ databases">
        <title>Chromosome-level genome assembly of true bugs.</title>
        <authorList>
            <person name="Ma L."/>
            <person name="Li H."/>
        </authorList>
    </citation>
    <scope>NUCLEOTIDE SEQUENCE [LARGE SCALE GENOMIC DNA]</scope>
    <source>
        <strain evidence="3">Lab_2022b</strain>
    </source>
</reference>
<dbReference type="Gene3D" id="1.20.5.1180">
    <property type="entry name" value="Geminin coiled-coil domain"/>
    <property type="match status" value="1"/>
</dbReference>
<comment type="caution">
    <text evidence="3">The sequence shown here is derived from an EMBL/GenBank/DDBJ whole genome shotgun (WGS) entry which is preliminary data.</text>
</comment>